<feature type="repeat" description="WD" evidence="7">
    <location>
        <begin position="1039"/>
        <end position="1079"/>
    </location>
</feature>
<evidence type="ECO:0000259" key="8">
    <source>
        <dbReference type="PROSITE" id="PS50837"/>
    </source>
</evidence>
<keyword evidence="1 7" id="KW-0853">WD repeat</keyword>
<dbReference type="PROSITE" id="PS50294">
    <property type="entry name" value="WD_REPEATS_REGION"/>
    <property type="match status" value="3"/>
</dbReference>
<reference evidence="10 11" key="1">
    <citation type="submission" date="2017-06" db="EMBL/GenBank/DDBJ databases">
        <title>Comparative genomic analysis of Ambrosia Fusariam Clade fungi.</title>
        <authorList>
            <person name="Stajich J.E."/>
            <person name="Carrillo J."/>
            <person name="Kijimoto T."/>
            <person name="Eskalen A."/>
            <person name="O'Donnell K."/>
            <person name="Kasson M."/>
        </authorList>
    </citation>
    <scope>NUCLEOTIDE SEQUENCE [LARGE SCALE GENOMIC DNA]</scope>
    <source>
        <strain evidence="10 11">UCR1854</strain>
    </source>
</reference>
<feature type="repeat" description="WD" evidence="7">
    <location>
        <begin position="1255"/>
        <end position="1288"/>
    </location>
</feature>
<dbReference type="Gene3D" id="3.40.50.300">
    <property type="entry name" value="P-loop containing nucleotide triphosphate hydrolases"/>
    <property type="match status" value="1"/>
</dbReference>
<sequence length="1554" mass="173694">MLIRNATREDIPAAGAVAAAAYIDDEQDAFMFPGRLKYPQRYLKTKESIVRHGMEDPTATVIVVVLEEGDGGWSGKPDIVGFCIWFREDGDEKSDEAEEVEKKALLSRIKSFITDSEIYQYTSDLLDPLVSAQNASIMARTCRLPTSNNYFRPRIDNLPQYGIMDIAVDPGFQGRGIARMLVEWGINKAKEEGVPIELSATPAGSGLANSGLWDAALEKARESEEDRHVSEIIDIFTAKAIGDPGSESLGARELATVIKNEMEHEINSQHHDGNTSRFVKKVISTLTKFAVLGDVAVSVDPVHAALPWVAIRLVLMTITAGSELREKLLGGLARVTSLFLQCNMYQRIYMDSDLATAALLEDALDHLKTAIVEAYSSSLRFLGFAVYQQRQNARFVKAPFQLGDAANYLGDMDQAGGQLNQAGDVCEKLCSFQDRAATQDVLQLVSDVRKTLQEPPKIVYHMYQEGLLSKLPTAGAAFDHFDNQADVACHPNTRVELLKTIYEWTHDHQSPRVFWLQGLAGTGKSTISHTVARDLKGDALGASFFFKRGDGERDNARHLFTTIAYQLARKLPLLCKHICDAIENDPQMVEGYLSVQFQGLILGPLKRLQDQGFTRTLLVVIDALDECEQETHREAIIDLLTKSQLRNLKVFITSRPEFDIRNRFSYANGTYRDLVLHRVDEHVVEHDIRVVLEYHMSKFRREYNQVSGKDSHLADDWPGDKRLQKLVKMCTPLFISVATFLRLLRLWPEGPDTIVNFFLENPATSTSEYGKLYYPVLSRMMELVPIFYRDKFRATFKQVIGSVILLTSPLGASPLSRLLKISVQEVDDVLSETLKADIYGLVSPGKERFSIRQSTLLKFLPPEAQYASISWVHHVKASERMIRDGSPVHQFMLRYFLNWLESLSLMDKLSEASRLIDDLQQVTDVEDGINMSRFLKDARRFVFASRAVVHMTPLQLYMSALVFAPKTSLVRQTFESKIPKWIVQLPLVESDWSACLHEFDAGRDAIRCVTFLANGWVAMTNSTTVKIMDPANGLHIHTLQCGRKLVLTLAVSPDGRLASATFEGTVRIWDPKNGECLGTYLVPDTTEITSMAFSADGHYLSVVTKEHKGRLIDSRTRDMILVYACNLRRNSVADPAVKSERFSNDGKWLSLSRNRTIKLFEWEPARDTKWRYLTSPQRAISTMDFSADGKVLYSASYENTVVLWDTATGQCLRTIECPYTAMTAVACSRDRVAVGSIRGNVAILNLDEGYETQILPGHEKATGSLAFSSDGALLASFAKASSAKIWDLTVTTSETGEDHMEPVREIAFASNFKLVVSSDLERKITIWDVRQGTLKEQLTFNGLTAMATTERTSLLGVGLRGQVQILDLDTMSTTHTLATSFNRVRDLSFTPDGGRLAAASSPREGFETRSAVQIWDMKDPDAGHVGILPIDGTRQVDSVALSPDGERVLFVKENIEIVTTNLSTDECWTRDFRDVSVAGFSSDGRHVIAGHRRWAGKIWDSKTGQFLREWSDLGFLTHDCCKFQPSFFRVEAALSEPASSSSSPRIEECEDLVA</sequence>
<dbReference type="InterPro" id="IPR000182">
    <property type="entry name" value="GNAT_dom"/>
</dbReference>
<dbReference type="GO" id="GO:1990234">
    <property type="term" value="C:transferase complex"/>
    <property type="evidence" value="ECO:0007669"/>
    <property type="project" value="UniProtKB-ARBA"/>
</dbReference>
<dbReference type="GO" id="GO:0016747">
    <property type="term" value="F:acyltransferase activity, transferring groups other than amino-acyl groups"/>
    <property type="evidence" value="ECO:0007669"/>
    <property type="project" value="InterPro"/>
</dbReference>
<dbReference type="SUPFAM" id="SSF52540">
    <property type="entry name" value="P-loop containing nucleoside triphosphate hydrolases"/>
    <property type="match status" value="1"/>
</dbReference>
<dbReference type="SMART" id="SM00320">
    <property type="entry name" value="WD40"/>
    <property type="match status" value="8"/>
</dbReference>
<dbReference type="PANTHER" id="PTHR22847:SF637">
    <property type="entry name" value="WD REPEAT DOMAIN 5B"/>
    <property type="match status" value="1"/>
</dbReference>
<dbReference type="PROSITE" id="PS51186">
    <property type="entry name" value="GNAT"/>
    <property type="match status" value="1"/>
</dbReference>
<dbReference type="Pfam" id="PF00400">
    <property type="entry name" value="WD40"/>
    <property type="match status" value="3"/>
</dbReference>
<evidence type="ECO:0000259" key="9">
    <source>
        <dbReference type="PROSITE" id="PS51186"/>
    </source>
</evidence>
<keyword evidence="3" id="KW-0175">Coiled coil</keyword>
<evidence type="ECO:0000256" key="3">
    <source>
        <dbReference type="ARBA" id="ARBA00023054"/>
    </source>
</evidence>
<evidence type="ECO:0000256" key="5">
    <source>
        <dbReference type="ARBA" id="ARBA00039789"/>
    </source>
</evidence>
<dbReference type="CDD" id="cd04301">
    <property type="entry name" value="NAT_SF"/>
    <property type="match status" value="1"/>
</dbReference>
<dbReference type="InterPro" id="IPR027417">
    <property type="entry name" value="P-loop_NTPase"/>
</dbReference>
<dbReference type="SUPFAM" id="SSF50978">
    <property type="entry name" value="WD40 repeat-like"/>
    <property type="match status" value="2"/>
</dbReference>
<dbReference type="Pfam" id="PF00583">
    <property type="entry name" value="Acetyltransf_1"/>
    <property type="match status" value="1"/>
</dbReference>
<dbReference type="InterPro" id="IPR001680">
    <property type="entry name" value="WD40_rpt"/>
</dbReference>
<evidence type="ECO:0000256" key="1">
    <source>
        <dbReference type="ARBA" id="ARBA00022574"/>
    </source>
</evidence>
<dbReference type="Pfam" id="PF24883">
    <property type="entry name" value="NPHP3_N"/>
    <property type="match status" value="1"/>
</dbReference>
<evidence type="ECO:0000256" key="4">
    <source>
        <dbReference type="ARBA" id="ARBA00038415"/>
    </source>
</evidence>
<accession>A0A430LHT6</accession>
<dbReference type="SUPFAM" id="SSF63829">
    <property type="entry name" value="Calcium-dependent phosphotriesterase"/>
    <property type="match status" value="1"/>
</dbReference>
<dbReference type="InterPro" id="IPR015943">
    <property type="entry name" value="WD40/YVTN_repeat-like_dom_sf"/>
</dbReference>
<proteinExistence type="inferred from homology"/>
<dbReference type="EMBL" id="MIKF01000191">
    <property type="protein sequence ID" value="RTE75296.1"/>
    <property type="molecule type" value="Genomic_DNA"/>
</dbReference>
<dbReference type="PROSITE" id="PS50837">
    <property type="entry name" value="NACHT"/>
    <property type="match status" value="1"/>
</dbReference>
<dbReference type="Gene3D" id="2.130.10.10">
    <property type="entry name" value="YVTN repeat-like/Quinoprotein amine dehydrogenase"/>
    <property type="match status" value="3"/>
</dbReference>
<gene>
    <name evidence="10" type="ORF">BHE90_010242</name>
</gene>
<evidence type="ECO:0000313" key="10">
    <source>
        <dbReference type="EMBL" id="RTE75296.1"/>
    </source>
</evidence>
<dbReference type="InterPro" id="IPR036322">
    <property type="entry name" value="WD40_repeat_dom_sf"/>
</dbReference>
<evidence type="ECO:0000256" key="2">
    <source>
        <dbReference type="ARBA" id="ARBA00022737"/>
    </source>
</evidence>
<organism evidence="10 11">
    <name type="scientific">Fusarium euwallaceae</name>
    <dbReference type="NCBI Taxonomy" id="1147111"/>
    <lineage>
        <taxon>Eukaryota</taxon>
        <taxon>Fungi</taxon>
        <taxon>Dikarya</taxon>
        <taxon>Ascomycota</taxon>
        <taxon>Pezizomycotina</taxon>
        <taxon>Sordariomycetes</taxon>
        <taxon>Hypocreomycetidae</taxon>
        <taxon>Hypocreales</taxon>
        <taxon>Nectriaceae</taxon>
        <taxon>Fusarium</taxon>
        <taxon>Fusarium solani species complex</taxon>
    </lineage>
</organism>
<feature type="domain" description="N-acetyltransferase" evidence="9">
    <location>
        <begin position="84"/>
        <end position="267"/>
    </location>
</feature>
<protein>
    <recommendedName>
        <fullName evidence="5">Mitochondrial division protein 1</fullName>
    </recommendedName>
</protein>
<keyword evidence="11" id="KW-1185">Reference proteome</keyword>
<comment type="function">
    <text evidence="6">Involved in mitochondrial fission. Acts as an adapter protein required to form mitochondrial fission complexes. Formation of these complexes is required to promote constriction and fission of the mitochondrial compartment at a late step in mitochondrial division.</text>
</comment>
<dbReference type="InterPro" id="IPR007111">
    <property type="entry name" value="NACHT_NTPase"/>
</dbReference>
<dbReference type="InterPro" id="IPR016181">
    <property type="entry name" value="Acyl_CoA_acyltransferase"/>
</dbReference>
<dbReference type="Gene3D" id="3.40.630.30">
    <property type="match status" value="1"/>
</dbReference>
<dbReference type="InterPro" id="IPR056884">
    <property type="entry name" value="NPHP3-like_N"/>
</dbReference>
<dbReference type="SUPFAM" id="SSF55729">
    <property type="entry name" value="Acyl-CoA N-acyltransferases (Nat)"/>
    <property type="match status" value="1"/>
</dbReference>
<evidence type="ECO:0000313" key="11">
    <source>
        <dbReference type="Proteomes" id="UP000287124"/>
    </source>
</evidence>
<comment type="caution">
    <text evidence="10">The sequence shown here is derived from an EMBL/GenBank/DDBJ whole genome shotgun (WGS) entry which is preliminary data.</text>
</comment>
<dbReference type="Proteomes" id="UP000287124">
    <property type="component" value="Unassembled WGS sequence"/>
</dbReference>
<comment type="similarity">
    <text evidence="4">Belongs to the WD repeat MDV1/CAF4 family.</text>
</comment>
<evidence type="ECO:0000256" key="6">
    <source>
        <dbReference type="ARBA" id="ARBA00043913"/>
    </source>
</evidence>
<dbReference type="PANTHER" id="PTHR22847">
    <property type="entry name" value="WD40 REPEAT PROTEIN"/>
    <property type="match status" value="1"/>
</dbReference>
<feature type="repeat" description="WD" evidence="7">
    <location>
        <begin position="1173"/>
        <end position="1214"/>
    </location>
</feature>
<keyword evidence="2" id="KW-0677">Repeat</keyword>
<feature type="domain" description="NACHT" evidence="8">
    <location>
        <begin position="512"/>
        <end position="656"/>
    </location>
</feature>
<name>A0A430LHT6_9HYPO</name>
<evidence type="ECO:0000256" key="7">
    <source>
        <dbReference type="PROSITE-ProRule" id="PRU00221"/>
    </source>
</evidence>
<dbReference type="PROSITE" id="PS50082">
    <property type="entry name" value="WD_REPEATS_2"/>
    <property type="match status" value="4"/>
</dbReference>
<feature type="repeat" description="WD" evidence="7">
    <location>
        <begin position="1296"/>
        <end position="1337"/>
    </location>
</feature>